<accession>A0A497XRH3</accession>
<dbReference type="FunFam" id="3.90.950.10:FF:000005">
    <property type="entry name" value="7-methyl-GTP pyrophosphatase"/>
    <property type="match status" value="1"/>
</dbReference>
<organism evidence="10 11">
    <name type="scientific">Hydrogenivirga caldilitoris</name>
    <dbReference type="NCBI Taxonomy" id="246264"/>
    <lineage>
        <taxon>Bacteria</taxon>
        <taxon>Pseudomonadati</taxon>
        <taxon>Aquificota</taxon>
        <taxon>Aquificia</taxon>
        <taxon>Aquificales</taxon>
        <taxon>Aquificaceae</taxon>
        <taxon>Hydrogenivirga</taxon>
    </lineage>
</organism>
<evidence type="ECO:0000256" key="7">
    <source>
        <dbReference type="ARBA" id="ARBA00053369"/>
    </source>
</evidence>
<dbReference type="PANTHER" id="PTHR43213">
    <property type="entry name" value="BIFUNCTIONAL DTTP/UTP PYROPHOSPHATASE/METHYLTRANSFERASE PROTEIN-RELATED"/>
    <property type="match status" value="1"/>
</dbReference>
<evidence type="ECO:0000256" key="6">
    <source>
        <dbReference type="ARBA" id="ARBA00050213"/>
    </source>
</evidence>
<reference evidence="10 11" key="1">
    <citation type="submission" date="2018-10" db="EMBL/GenBank/DDBJ databases">
        <title>Genomic Encyclopedia of Archaeal and Bacterial Type Strains, Phase II (KMG-II): from individual species to whole genera.</title>
        <authorList>
            <person name="Goeker M."/>
        </authorList>
    </citation>
    <scope>NUCLEOTIDE SEQUENCE [LARGE SCALE GENOMIC DNA]</scope>
    <source>
        <strain evidence="10 11">DSM 16510</strain>
    </source>
</reference>
<dbReference type="InterPro" id="IPR029001">
    <property type="entry name" value="ITPase-like_fam"/>
</dbReference>
<evidence type="ECO:0000256" key="8">
    <source>
        <dbReference type="ARBA" id="ARBA00060749"/>
    </source>
</evidence>
<dbReference type="AlphaFoldDB" id="A0A497XRH3"/>
<keyword evidence="5 9" id="KW-0546">Nucleotide metabolism</keyword>
<comment type="catalytic activity">
    <reaction evidence="6">
        <text>N(7)-methyl-GTP + H2O = N(7)-methyl-GMP + diphosphate + H(+)</text>
        <dbReference type="Rhea" id="RHEA:58744"/>
        <dbReference type="ChEBI" id="CHEBI:15377"/>
        <dbReference type="ChEBI" id="CHEBI:15378"/>
        <dbReference type="ChEBI" id="CHEBI:33019"/>
        <dbReference type="ChEBI" id="CHEBI:58285"/>
        <dbReference type="ChEBI" id="CHEBI:87133"/>
    </reaction>
</comment>
<dbReference type="GO" id="GO:0009117">
    <property type="term" value="P:nucleotide metabolic process"/>
    <property type="evidence" value="ECO:0007669"/>
    <property type="project" value="UniProtKB-KW"/>
</dbReference>
<evidence type="ECO:0000313" key="11">
    <source>
        <dbReference type="Proteomes" id="UP000267841"/>
    </source>
</evidence>
<comment type="cofactor">
    <cofactor evidence="1 9">
        <name>a divalent metal cation</name>
        <dbReference type="ChEBI" id="CHEBI:60240"/>
    </cofactor>
</comment>
<dbReference type="Gene3D" id="3.90.950.10">
    <property type="match status" value="1"/>
</dbReference>
<evidence type="ECO:0000256" key="4">
    <source>
        <dbReference type="ARBA" id="ARBA00022801"/>
    </source>
</evidence>
<evidence type="ECO:0000256" key="2">
    <source>
        <dbReference type="ARBA" id="ARBA00004496"/>
    </source>
</evidence>
<comment type="function">
    <text evidence="7">Nucleoside triphosphate pyrophosphatase that hydrolyzes 7-methyl-GTP (m(7)GTP). May have a dual role in cell division arrest and in preventing the incorporation of modified nucleotides into cellular nucleic acids.</text>
</comment>
<dbReference type="Pfam" id="PF02545">
    <property type="entry name" value="Maf"/>
    <property type="match status" value="1"/>
</dbReference>
<evidence type="ECO:0000256" key="1">
    <source>
        <dbReference type="ARBA" id="ARBA00001968"/>
    </source>
</evidence>
<feature type="site" description="Important for substrate specificity" evidence="9">
    <location>
        <position position="68"/>
    </location>
</feature>
<comment type="caution">
    <text evidence="9">Lacks conserved residue(s) required for the propagation of feature annotation.</text>
</comment>
<comment type="catalytic activity">
    <reaction evidence="9">
        <text>dTTP + H2O = dTMP + diphosphate + H(+)</text>
        <dbReference type="Rhea" id="RHEA:28534"/>
        <dbReference type="ChEBI" id="CHEBI:15377"/>
        <dbReference type="ChEBI" id="CHEBI:15378"/>
        <dbReference type="ChEBI" id="CHEBI:33019"/>
        <dbReference type="ChEBI" id="CHEBI:37568"/>
        <dbReference type="ChEBI" id="CHEBI:63528"/>
        <dbReference type="EC" id="3.6.1.9"/>
    </reaction>
</comment>
<comment type="similarity">
    <text evidence="8">Belongs to the Maf family. YceF subfamily.</text>
</comment>
<dbReference type="PIRSF" id="PIRSF006305">
    <property type="entry name" value="Maf"/>
    <property type="match status" value="1"/>
</dbReference>
<evidence type="ECO:0000256" key="5">
    <source>
        <dbReference type="ARBA" id="ARBA00023080"/>
    </source>
</evidence>
<comment type="subcellular location">
    <subcellularLocation>
        <location evidence="2 9">Cytoplasm</location>
    </subcellularLocation>
</comment>
<dbReference type="EC" id="3.6.1.9" evidence="9"/>
<proteinExistence type="inferred from homology"/>
<dbReference type="RefSeq" id="WP_121011295.1">
    <property type="nucleotide sequence ID" value="NZ_RCCJ01000001.1"/>
</dbReference>
<dbReference type="Proteomes" id="UP000267841">
    <property type="component" value="Unassembled WGS sequence"/>
</dbReference>
<comment type="function">
    <text evidence="9">Nucleoside triphosphate pyrophosphatase that hydrolyzes dTTP and UTP. May have a dual role in cell division arrest and in preventing the incorporation of modified nucleotides into cellular nucleic acids.</text>
</comment>
<comment type="similarity">
    <text evidence="9">Belongs to the Maf family. YhdE subfamily.</text>
</comment>
<dbReference type="PANTHER" id="PTHR43213:SF5">
    <property type="entry name" value="BIFUNCTIONAL DTTP_UTP PYROPHOSPHATASE_METHYLTRANSFERASE PROTEIN-RELATED"/>
    <property type="match status" value="1"/>
</dbReference>
<evidence type="ECO:0000256" key="9">
    <source>
        <dbReference type="HAMAP-Rule" id="MF_00528"/>
    </source>
</evidence>
<keyword evidence="3 9" id="KW-0963">Cytoplasm</keyword>
<feature type="active site" description="Proton acceptor" evidence="9">
    <location>
        <position position="67"/>
    </location>
</feature>
<comment type="catalytic activity">
    <reaction evidence="9">
        <text>UTP + H2O = UMP + diphosphate + H(+)</text>
        <dbReference type="Rhea" id="RHEA:29395"/>
        <dbReference type="ChEBI" id="CHEBI:15377"/>
        <dbReference type="ChEBI" id="CHEBI:15378"/>
        <dbReference type="ChEBI" id="CHEBI:33019"/>
        <dbReference type="ChEBI" id="CHEBI:46398"/>
        <dbReference type="ChEBI" id="CHEBI:57865"/>
        <dbReference type="EC" id="3.6.1.9"/>
    </reaction>
</comment>
<evidence type="ECO:0000256" key="3">
    <source>
        <dbReference type="ARBA" id="ARBA00022490"/>
    </source>
</evidence>
<keyword evidence="11" id="KW-1185">Reference proteome</keyword>
<comment type="caution">
    <text evidence="10">The sequence shown here is derived from an EMBL/GenBank/DDBJ whole genome shotgun (WGS) entry which is preliminary data.</text>
</comment>
<dbReference type="CDD" id="cd00555">
    <property type="entry name" value="Maf"/>
    <property type="match status" value="1"/>
</dbReference>
<feature type="site" description="Important for substrate specificity" evidence="9">
    <location>
        <position position="150"/>
    </location>
</feature>
<protein>
    <recommendedName>
        <fullName evidence="9">dTTP/UTP pyrophosphatase</fullName>
        <shortName evidence="9">dTTPase/UTPase</shortName>
        <ecNumber evidence="9">3.6.1.9</ecNumber>
    </recommendedName>
    <alternativeName>
        <fullName evidence="9">Nucleoside triphosphate pyrophosphatase</fullName>
    </alternativeName>
    <alternativeName>
        <fullName evidence="9">Nucleotide pyrophosphatase</fullName>
        <shortName evidence="9">Nucleotide PPase</shortName>
    </alternativeName>
</protein>
<dbReference type="GO" id="GO:0036218">
    <property type="term" value="F:dTTP diphosphatase activity"/>
    <property type="evidence" value="ECO:0007669"/>
    <property type="project" value="RHEA"/>
</dbReference>
<dbReference type="NCBIfam" id="TIGR00172">
    <property type="entry name" value="maf"/>
    <property type="match status" value="1"/>
</dbReference>
<dbReference type="InterPro" id="IPR003697">
    <property type="entry name" value="Maf-like"/>
</dbReference>
<dbReference type="GO" id="GO:0005737">
    <property type="term" value="C:cytoplasm"/>
    <property type="evidence" value="ECO:0007669"/>
    <property type="project" value="UniProtKB-SubCell"/>
</dbReference>
<dbReference type="OrthoDB" id="9807767at2"/>
<dbReference type="GO" id="GO:0036221">
    <property type="term" value="F:UTP diphosphatase activity"/>
    <property type="evidence" value="ECO:0007669"/>
    <property type="project" value="RHEA"/>
</dbReference>
<sequence length="185" mass="20700">MGRVVLASASPRRREILSLLGIEFEVVPSGIEEHTHGDPITTARRLSYEKALDVWKSNKDALVIGADTLVFVGKEIIGKPRDEEEAFQTLSFLSGRWHRVVTAVSFVSKGFRKTVHDVARVKFRKLSGEEIRFYISTGEPMDKAGAYGVQGFGATIVERIEGNFYTVMGLPIHKVYEVLRKLTMS</sequence>
<gene>
    <name evidence="10" type="ORF">BCF55_1161</name>
</gene>
<evidence type="ECO:0000313" key="10">
    <source>
        <dbReference type="EMBL" id="RLJ70874.1"/>
    </source>
</evidence>
<keyword evidence="4 9" id="KW-0378">Hydrolase</keyword>
<dbReference type="SUPFAM" id="SSF52972">
    <property type="entry name" value="ITPase-like"/>
    <property type="match status" value="1"/>
</dbReference>
<name>A0A497XRH3_9AQUI</name>
<feature type="site" description="Important for substrate specificity" evidence="9">
    <location>
        <position position="12"/>
    </location>
</feature>
<dbReference type="EMBL" id="RCCJ01000001">
    <property type="protein sequence ID" value="RLJ70874.1"/>
    <property type="molecule type" value="Genomic_DNA"/>
</dbReference>
<dbReference type="HAMAP" id="MF_00528">
    <property type="entry name" value="Maf"/>
    <property type="match status" value="1"/>
</dbReference>